<dbReference type="Gene3D" id="3.40.50.300">
    <property type="entry name" value="P-loop containing nucleotide triphosphate hydrolases"/>
    <property type="match status" value="1"/>
</dbReference>
<dbReference type="Proteomes" id="UP000199220">
    <property type="component" value="Unassembled WGS sequence"/>
</dbReference>
<evidence type="ECO:0000256" key="3">
    <source>
        <dbReference type="SAM" id="MobiDB-lite"/>
    </source>
</evidence>
<organism evidence="4 5">
    <name type="scientific">Ruania alba</name>
    <dbReference type="NCBI Taxonomy" id="648782"/>
    <lineage>
        <taxon>Bacteria</taxon>
        <taxon>Bacillati</taxon>
        <taxon>Actinomycetota</taxon>
        <taxon>Actinomycetes</taxon>
        <taxon>Micrococcales</taxon>
        <taxon>Ruaniaceae</taxon>
        <taxon>Ruania</taxon>
    </lineage>
</organism>
<evidence type="ECO:0000256" key="2">
    <source>
        <dbReference type="ARBA" id="ARBA00022840"/>
    </source>
</evidence>
<keyword evidence="2" id="KW-0067">ATP-binding</keyword>
<feature type="region of interest" description="Disordered" evidence="3">
    <location>
        <begin position="404"/>
        <end position="428"/>
    </location>
</feature>
<accession>A0A1H5NC98</accession>
<evidence type="ECO:0000313" key="4">
    <source>
        <dbReference type="EMBL" id="SEE99185.1"/>
    </source>
</evidence>
<dbReference type="OrthoDB" id="3217709at2"/>
<dbReference type="PANTHER" id="PTHR43384:SF6">
    <property type="entry name" value="SEPTUM SITE-DETERMINING PROTEIN MIND HOMOLOG, CHLOROPLASTIC"/>
    <property type="match status" value="1"/>
</dbReference>
<dbReference type="EMBL" id="FNTX01000002">
    <property type="protein sequence ID" value="SEE99185.1"/>
    <property type="molecule type" value="Genomic_DNA"/>
</dbReference>
<dbReference type="GO" id="GO:0005524">
    <property type="term" value="F:ATP binding"/>
    <property type="evidence" value="ECO:0007669"/>
    <property type="project" value="UniProtKB-KW"/>
</dbReference>
<gene>
    <name evidence="4" type="ORF">SAMN04488554_4185</name>
</gene>
<sequence length="428" mass="44732">MTSGVLLALSGAVEEELVARIARRPDLQVVRRCADTAELVAAAVAGLGRVAVLDDEDAIDRRMLARLRSAGVAALVLCESADCDRYSELGAMAVPHGVDPLPAIEALAGGATNAPVPDEIPEPVTDPGEVSPPALSADPRVVAVTGAPGAPGRTSMAIALADELAATGASTVLIDADLWGGSIAQTLGLMADSAGLSAAIRAADRGSLDDAALDRLLLTLPDGLRVLTGLARAARWREVGPDSMEVLLERARKRAAWVVVEVPVLVPDDEGLELGPGRNAVAHSVLAAAQDVLVVGAAEPIGIQRLVQTLLDLQDVPGIESRRTIVNRLRLSAAGPQPDLSVREALGRFAGVPDPILVPDDRALADRAVLTGTTWRKAGPLSPARTAVRDLARMLLAEAGQAEVTGRRRERWRTGRRGRRRGGERRAD</sequence>
<keyword evidence="1" id="KW-0547">Nucleotide-binding</keyword>
<reference evidence="5" key="1">
    <citation type="submission" date="2016-10" db="EMBL/GenBank/DDBJ databases">
        <authorList>
            <person name="Varghese N."/>
            <person name="Submissions S."/>
        </authorList>
    </citation>
    <scope>NUCLEOTIDE SEQUENCE [LARGE SCALE GENOMIC DNA]</scope>
    <source>
        <strain evidence="5">DSM 21368</strain>
    </source>
</reference>
<feature type="compositionally biased region" description="Basic residues" evidence="3">
    <location>
        <begin position="408"/>
        <end position="428"/>
    </location>
</feature>
<evidence type="ECO:0000256" key="1">
    <source>
        <dbReference type="ARBA" id="ARBA00022741"/>
    </source>
</evidence>
<dbReference type="InterPro" id="IPR027417">
    <property type="entry name" value="P-loop_NTPase"/>
</dbReference>
<dbReference type="GO" id="GO:0016887">
    <property type="term" value="F:ATP hydrolysis activity"/>
    <property type="evidence" value="ECO:0007669"/>
    <property type="project" value="TreeGrafter"/>
</dbReference>
<dbReference type="GO" id="GO:0051782">
    <property type="term" value="P:negative regulation of cell division"/>
    <property type="evidence" value="ECO:0007669"/>
    <property type="project" value="TreeGrafter"/>
</dbReference>
<dbReference type="STRING" id="648782.SAMN04488554_4185"/>
<keyword evidence="5" id="KW-1185">Reference proteome</keyword>
<evidence type="ECO:0000313" key="5">
    <source>
        <dbReference type="Proteomes" id="UP000199220"/>
    </source>
</evidence>
<protein>
    <submittedName>
        <fullName evidence="4">Flp pilus assembly protein, ATPase CpaE</fullName>
    </submittedName>
</protein>
<dbReference type="SUPFAM" id="SSF52540">
    <property type="entry name" value="P-loop containing nucleoside triphosphate hydrolases"/>
    <property type="match status" value="1"/>
</dbReference>
<dbReference type="GO" id="GO:0005829">
    <property type="term" value="C:cytosol"/>
    <property type="evidence" value="ECO:0007669"/>
    <property type="project" value="TreeGrafter"/>
</dbReference>
<dbReference type="InterPro" id="IPR050625">
    <property type="entry name" value="ParA/MinD_ATPase"/>
</dbReference>
<dbReference type="GO" id="GO:0009898">
    <property type="term" value="C:cytoplasmic side of plasma membrane"/>
    <property type="evidence" value="ECO:0007669"/>
    <property type="project" value="TreeGrafter"/>
</dbReference>
<dbReference type="PANTHER" id="PTHR43384">
    <property type="entry name" value="SEPTUM SITE-DETERMINING PROTEIN MIND HOMOLOG, CHLOROPLASTIC-RELATED"/>
    <property type="match status" value="1"/>
</dbReference>
<proteinExistence type="predicted"/>
<name>A0A1H5NC98_9MICO</name>
<dbReference type="RefSeq" id="WP_089775320.1">
    <property type="nucleotide sequence ID" value="NZ_FNTX01000002.1"/>
</dbReference>
<dbReference type="AlphaFoldDB" id="A0A1H5NC98"/>